<name>A0ABU3XFG7_9BACI</name>
<evidence type="ECO:0000313" key="2">
    <source>
        <dbReference type="Proteomes" id="UP001287282"/>
    </source>
</evidence>
<evidence type="ECO:0000313" key="1">
    <source>
        <dbReference type="EMBL" id="MDV2686619.1"/>
    </source>
</evidence>
<sequence length="196" mass="22322">MKIKKVLFLLLIFLVVFTAVPLQGLANNGGFESETVYEYEYKGLSFTGNSELTEEQIADFYYAVTGEAREHGEVSVFSIPGGGNGGTIVGGKDRFRVDRSDIRYVANWILGKNLTRMTQRFIKTQNTIVNFTVGYLTDRVAKYSPRDMYREYWTWRVRVANGTSSGCIEEYQTLVEYDLNWANRVSVNYYKVASGC</sequence>
<dbReference type="RefSeq" id="WP_317123773.1">
    <property type="nucleotide sequence ID" value="NZ_JAWJBA010000011.1"/>
</dbReference>
<organism evidence="1 2">
    <name type="scientific">Alkalihalophilus lindianensis</name>
    <dbReference type="NCBI Taxonomy" id="1630542"/>
    <lineage>
        <taxon>Bacteria</taxon>
        <taxon>Bacillati</taxon>
        <taxon>Bacillota</taxon>
        <taxon>Bacilli</taxon>
        <taxon>Bacillales</taxon>
        <taxon>Bacillaceae</taxon>
        <taxon>Alkalihalophilus</taxon>
    </lineage>
</organism>
<dbReference type="Proteomes" id="UP001287282">
    <property type="component" value="Unassembled WGS sequence"/>
</dbReference>
<keyword evidence="2" id="KW-1185">Reference proteome</keyword>
<dbReference type="EMBL" id="JAWJBA010000011">
    <property type="protein sequence ID" value="MDV2686619.1"/>
    <property type="molecule type" value="Genomic_DNA"/>
</dbReference>
<protein>
    <submittedName>
        <fullName evidence="1">Uncharacterized protein</fullName>
    </submittedName>
</protein>
<accession>A0ABU3XFG7</accession>
<comment type="caution">
    <text evidence="1">The sequence shown here is derived from an EMBL/GenBank/DDBJ whole genome shotgun (WGS) entry which is preliminary data.</text>
</comment>
<reference evidence="1 2" key="1">
    <citation type="submission" date="2023-10" db="EMBL/GenBank/DDBJ databases">
        <title>Screening of Alkalihalobacillus lindianensis BZ-TG-R113 and Its Alleviation of Salt Stress on Rapeseed Growth.</title>
        <authorList>
            <person name="Zhao B."/>
            <person name="Guo T."/>
        </authorList>
    </citation>
    <scope>NUCLEOTIDE SEQUENCE [LARGE SCALE GENOMIC DNA]</scope>
    <source>
        <strain evidence="1 2">BZ-TG-R113</strain>
    </source>
</reference>
<proteinExistence type="predicted"/>
<gene>
    <name evidence="1" type="ORF">RYX56_19865</name>
</gene>